<dbReference type="InterPro" id="IPR032687">
    <property type="entry name" value="AraC-type_N"/>
</dbReference>
<dbReference type="Pfam" id="PF12833">
    <property type="entry name" value="HTH_18"/>
    <property type="match status" value="1"/>
</dbReference>
<keyword evidence="1" id="KW-0805">Transcription regulation</keyword>
<keyword evidence="5" id="KW-0614">Plasmid</keyword>
<keyword evidence="2 6" id="KW-0238">DNA-binding</keyword>
<geneLocation type="plasmid" evidence="5 8">
    <name>unnamed1</name>
</geneLocation>
<evidence type="ECO:0000313" key="7">
    <source>
        <dbReference type="Proteomes" id="UP000183805"/>
    </source>
</evidence>
<keyword evidence="7" id="KW-1185">Reference proteome</keyword>
<proteinExistence type="predicted"/>
<reference evidence="6 7" key="1">
    <citation type="submission" date="2016-10" db="EMBL/GenBank/DDBJ databases">
        <authorList>
            <person name="Varghese N."/>
            <person name="Submissions S."/>
        </authorList>
    </citation>
    <scope>NUCLEOTIDE SEQUENCE [LARGE SCALE GENOMIC DNA]</scope>
    <source>
        <strain evidence="6 7">CGMCC 1.8499</strain>
    </source>
</reference>
<dbReference type="KEGG" id="pdj:D0907_19795"/>
<dbReference type="GO" id="GO:0005829">
    <property type="term" value="C:cytosol"/>
    <property type="evidence" value="ECO:0007669"/>
    <property type="project" value="TreeGrafter"/>
</dbReference>
<dbReference type="PANTHER" id="PTHR47894:SF4">
    <property type="entry name" value="HTH-TYPE TRANSCRIPTIONAL REGULATOR GADX"/>
    <property type="match status" value="1"/>
</dbReference>
<evidence type="ECO:0000256" key="1">
    <source>
        <dbReference type="ARBA" id="ARBA00023015"/>
    </source>
</evidence>
<evidence type="ECO:0000256" key="3">
    <source>
        <dbReference type="ARBA" id="ARBA00023163"/>
    </source>
</evidence>
<accession>A0AAD0S5B3</accession>
<keyword evidence="3" id="KW-0804">Transcription</keyword>
<dbReference type="RefSeq" id="WP_036972243.1">
    <property type="nucleotide sequence ID" value="NZ_CP032091.1"/>
</dbReference>
<dbReference type="Gene3D" id="1.10.10.60">
    <property type="entry name" value="Homeodomain-like"/>
    <property type="match status" value="1"/>
</dbReference>
<evidence type="ECO:0000313" key="8">
    <source>
        <dbReference type="Proteomes" id="UP000264605"/>
    </source>
</evidence>
<dbReference type="EMBL" id="CP032091">
    <property type="protein sequence ID" value="AXV67544.1"/>
    <property type="molecule type" value="Genomic_DNA"/>
</dbReference>
<dbReference type="SMART" id="SM00342">
    <property type="entry name" value="HTH_ARAC"/>
    <property type="match status" value="1"/>
</dbReference>
<organism evidence="5 8">
    <name type="scientific">Pseudoalteromonas lipolytica</name>
    <dbReference type="NCBI Taxonomy" id="570156"/>
    <lineage>
        <taxon>Bacteria</taxon>
        <taxon>Pseudomonadati</taxon>
        <taxon>Pseudomonadota</taxon>
        <taxon>Gammaproteobacteria</taxon>
        <taxon>Alteromonadales</taxon>
        <taxon>Pseudoalteromonadaceae</taxon>
        <taxon>Pseudoalteromonas</taxon>
    </lineage>
</organism>
<dbReference type="AlphaFoldDB" id="A0AAD0S5B3"/>
<sequence length="344" mass="39369">MPRSPHTPDLIRVSALHGYIEIIESKLINPDALLSRVGLDRKQLQEPNNFIQYQQLIELLEITAKELDLPYFGLELGRWQSLNILGSVGYLMGNCDSLEMALKNLTKYYHVHQNSADLLLEIGQDYVKLSFLVRSKLKVSVYHGADLALSVGVNLLKQLTDDQIKLHRLELPHSANTNTSVYRQALGQVPVFNCPHTALIFDRKYLKLPIKNSDKQLFSILSQQLGHLNDSKRENISDHVEVLIKQYLLHEQFGVNLIAEKLSMSSRSLQRHLTQQGTTFRELVDDIRCNLAHQYLTESSLSLSNISDILSFSNYSEFTRAFKRWYGVPPKDYRKSLLHNGVKS</sequence>
<evidence type="ECO:0000259" key="4">
    <source>
        <dbReference type="PROSITE" id="PS01124"/>
    </source>
</evidence>
<dbReference type="SUPFAM" id="SSF46689">
    <property type="entry name" value="Homeodomain-like"/>
    <property type="match status" value="1"/>
</dbReference>
<reference evidence="5 8" key="2">
    <citation type="submission" date="2018-08" db="EMBL/GenBank/DDBJ databases">
        <title>Draft genome sequence of Pseudoalteromonas donghaensis HJ51.</title>
        <authorList>
            <person name="Oh J."/>
            <person name="Roh D."/>
        </authorList>
    </citation>
    <scope>NUCLEOTIDE SEQUENCE [LARGE SCALE GENOMIC DNA]</scope>
    <source>
        <strain evidence="5 8">HJ51</strain>
        <plasmid evidence="5 8">unnamed1</plasmid>
    </source>
</reference>
<protein>
    <submittedName>
        <fullName evidence="5">AraC family transcriptional regulator</fullName>
    </submittedName>
    <submittedName>
        <fullName evidence="6">AraC-type DNA-binding protein</fullName>
    </submittedName>
</protein>
<dbReference type="Proteomes" id="UP000264605">
    <property type="component" value="Plasmid unnamed1"/>
</dbReference>
<evidence type="ECO:0000313" key="5">
    <source>
        <dbReference type="EMBL" id="AXV67544.1"/>
    </source>
</evidence>
<evidence type="ECO:0000313" key="6">
    <source>
        <dbReference type="EMBL" id="SFT52698.1"/>
    </source>
</evidence>
<dbReference type="PROSITE" id="PS01124">
    <property type="entry name" value="HTH_ARAC_FAMILY_2"/>
    <property type="match status" value="1"/>
</dbReference>
<dbReference type="EMBL" id="FPAZ01000004">
    <property type="protein sequence ID" value="SFT52698.1"/>
    <property type="molecule type" value="Genomic_DNA"/>
</dbReference>
<feature type="domain" description="HTH araC/xylS-type" evidence="4">
    <location>
        <begin position="238"/>
        <end position="336"/>
    </location>
</feature>
<name>A0AAD0S5B3_9GAMM</name>
<dbReference type="Proteomes" id="UP000183805">
    <property type="component" value="Unassembled WGS sequence"/>
</dbReference>
<dbReference type="GeneID" id="99507733"/>
<dbReference type="PANTHER" id="PTHR47894">
    <property type="entry name" value="HTH-TYPE TRANSCRIPTIONAL REGULATOR GADX"/>
    <property type="match status" value="1"/>
</dbReference>
<dbReference type="InterPro" id="IPR009057">
    <property type="entry name" value="Homeodomain-like_sf"/>
</dbReference>
<dbReference type="GO" id="GO:0003700">
    <property type="term" value="F:DNA-binding transcription factor activity"/>
    <property type="evidence" value="ECO:0007669"/>
    <property type="project" value="InterPro"/>
</dbReference>
<evidence type="ECO:0000256" key="2">
    <source>
        <dbReference type="ARBA" id="ARBA00023125"/>
    </source>
</evidence>
<gene>
    <name evidence="5" type="ORF">D0907_19795</name>
    <name evidence="6" type="ORF">SAMN04487854_10485</name>
</gene>
<dbReference type="InterPro" id="IPR018060">
    <property type="entry name" value="HTH_AraC"/>
</dbReference>
<dbReference type="GO" id="GO:0000976">
    <property type="term" value="F:transcription cis-regulatory region binding"/>
    <property type="evidence" value="ECO:0007669"/>
    <property type="project" value="TreeGrafter"/>
</dbReference>
<dbReference type="Pfam" id="PF12625">
    <property type="entry name" value="Arabinose_bd"/>
    <property type="match status" value="1"/>
</dbReference>